<dbReference type="AlphaFoldDB" id="M5S545"/>
<organism evidence="1 2">
    <name type="scientific">Rhodopirellula europaea SH398</name>
    <dbReference type="NCBI Taxonomy" id="1263868"/>
    <lineage>
        <taxon>Bacteria</taxon>
        <taxon>Pseudomonadati</taxon>
        <taxon>Planctomycetota</taxon>
        <taxon>Planctomycetia</taxon>
        <taxon>Pirellulales</taxon>
        <taxon>Pirellulaceae</taxon>
        <taxon>Rhodopirellula</taxon>
    </lineage>
</organism>
<gene>
    <name evidence="1" type="ORF">RESH_02851</name>
</gene>
<name>M5S545_9BACT</name>
<dbReference type="Proteomes" id="UP000011996">
    <property type="component" value="Unassembled WGS sequence"/>
</dbReference>
<accession>M5S545</accession>
<dbReference type="EMBL" id="ANOF01000089">
    <property type="protein sequence ID" value="EMI26591.1"/>
    <property type="molecule type" value="Genomic_DNA"/>
</dbReference>
<reference evidence="1 2" key="1">
    <citation type="journal article" date="2013" name="Mar. Genomics">
        <title>Expression of sulfatases in Rhodopirellula baltica and the diversity of sulfatases in the genus Rhodopirellula.</title>
        <authorList>
            <person name="Wegner C.E."/>
            <person name="Richter-Heitmann T."/>
            <person name="Klindworth A."/>
            <person name="Klockow C."/>
            <person name="Richter M."/>
            <person name="Achstetter T."/>
            <person name="Glockner F.O."/>
            <person name="Harder J."/>
        </authorList>
    </citation>
    <scope>NUCLEOTIDE SEQUENCE [LARGE SCALE GENOMIC DNA]</scope>
    <source>
        <strain evidence="1 2">SH398</strain>
    </source>
</reference>
<comment type="caution">
    <text evidence="1">The sequence shown here is derived from an EMBL/GenBank/DDBJ whole genome shotgun (WGS) entry which is preliminary data.</text>
</comment>
<sequence length="40" mass="4641">MASWAALMVLYEFPETVLVLTEKSLEFFREMPNDFAAKSK</sequence>
<proteinExistence type="predicted"/>
<evidence type="ECO:0000313" key="1">
    <source>
        <dbReference type="EMBL" id="EMI26591.1"/>
    </source>
</evidence>
<dbReference type="STRING" id="1263868.RESH_02851"/>
<dbReference type="PATRIC" id="fig|1263868.3.peg.3085"/>
<protein>
    <submittedName>
        <fullName evidence="1">Uncharacterized protein</fullName>
    </submittedName>
</protein>
<evidence type="ECO:0000313" key="2">
    <source>
        <dbReference type="Proteomes" id="UP000011996"/>
    </source>
</evidence>